<reference evidence="1" key="1">
    <citation type="submission" date="2020-05" db="EMBL/GenBank/DDBJ databases">
        <title>Phylogenomic resolution of chytrid fungi.</title>
        <authorList>
            <person name="Stajich J.E."/>
            <person name="Amses K."/>
            <person name="Simmons R."/>
            <person name="Seto K."/>
            <person name="Myers J."/>
            <person name="Bonds A."/>
            <person name="Quandt C.A."/>
            <person name="Barry K."/>
            <person name="Liu P."/>
            <person name="Grigoriev I."/>
            <person name="Longcore J.E."/>
            <person name="James T.Y."/>
        </authorList>
    </citation>
    <scope>NUCLEOTIDE SEQUENCE</scope>
    <source>
        <strain evidence="1">JEL0513</strain>
    </source>
</reference>
<dbReference type="AlphaFoldDB" id="A0AAD5XFM5"/>
<gene>
    <name evidence="1" type="ORF">HK100_012781</name>
</gene>
<sequence>MKRQELETLAASNDAIEPTWTDAEDAAQFCIIVNEQISPILAYPSACIYPCFAARYRHEQESTAFLTQRGGSYESTSRGTLVSQKASRPILTKSDGSVITASQLWAAGFQRKMLYEQRNWVNMATLEKKIQQILALELKLPIGRRLFRNYFGGGSAAKDGEHLTYGVYLTYSVSGFGDFMLECL</sequence>
<name>A0AAD5XFM5_9FUNG</name>
<keyword evidence="2" id="KW-1185">Reference proteome</keyword>
<organism evidence="1 2">
    <name type="scientific">Physocladia obscura</name>
    <dbReference type="NCBI Taxonomy" id="109957"/>
    <lineage>
        <taxon>Eukaryota</taxon>
        <taxon>Fungi</taxon>
        <taxon>Fungi incertae sedis</taxon>
        <taxon>Chytridiomycota</taxon>
        <taxon>Chytridiomycota incertae sedis</taxon>
        <taxon>Chytridiomycetes</taxon>
        <taxon>Chytridiales</taxon>
        <taxon>Chytriomycetaceae</taxon>
        <taxon>Physocladia</taxon>
    </lineage>
</organism>
<protein>
    <submittedName>
        <fullName evidence="1">Uncharacterized protein</fullName>
    </submittedName>
</protein>
<comment type="caution">
    <text evidence="1">The sequence shown here is derived from an EMBL/GenBank/DDBJ whole genome shotgun (WGS) entry which is preliminary data.</text>
</comment>
<dbReference type="EMBL" id="JADGJH010000962">
    <property type="protein sequence ID" value="KAJ3120472.1"/>
    <property type="molecule type" value="Genomic_DNA"/>
</dbReference>
<proteinExistence type="predicted"/>
<evidence type="ECO:0000313" key="2">
    <source>
        <dbReference type="Proteomes" id="UP001211907"/>
    </source>
</evidence>
<feature type="non-terminal residue" evidence="1">
    <location>
        <position position="184"/>
    </location>
</feature>
<dbReference type="Proteomes" id="UP001211907">
    <property type="component" value="Unassembled WGS sequence"/>
</dbReference>
<evidence type="ECO:0000313" key="1">
    <source>
        <dbReference type="EMBL" id="KAJ3120472.1"/>
    </source>
</evidence>
<accession>A0AAD5XFM5</accession>